<feature type="domain" description="RING-type" evidence="5">
    <location>
        <begin position="134"/>
        <end position="177"/>
    </location>
</feature>
<dbReference type="PANTHER" id="PTHR23041">
    <property type="entry name" value="RING FINGER DOMAIN-CONTAINING"/>
    <property type="match status" value="1"/>
</dbReference>
<dbReference type="EMBL" id="CP115611">
    <property type="protein sequence ID" value="WBW72140.1"/>
    <property type="molecule type" value="Genomic_DNA"/>
</dbReference>
<dbReference type="SMART" id="SM00184">
    <property type="entry name" value="RING"/>
    <property type="match status" value="1"/>
</dbReference>
<dbReference type="GO" id="GO:0008270">
    <property type="term" value="F:zinc ion binding"/>
    <property type="evidence" value="ECO:0007669"/>
    <property type="project" value="UniProtKB-KW"/>
</dbReference>
<dbReference type="Gene3D" id="3.30.40.10">
    <property type="entry name" value="Zinc/RING finger domain, C3HC4 (zinc finger)"/>
    <property type="match status" value="1"/>
</dbReference>
<dbReference type="InterPro" id="IPR018957">
    <property type="entry name" value="Znf_C3HC4_RING-type"/>
</dbReference>
<dbReference type="PROSITE" id="PS50089">
    <property type="entry name" value="ZF_RING_2"/>
    <property type="match status" value="1"/>
</dbReference>
<evidence type="ECO:0000256" key="3">
    <source>
        <dbReference type="ARBA" id="ARBA00022833"/>
    </source>
</evidence>
<accession>A0AAF0AVL8</accession>
<keyword evidence="7" id="KW-1185">Reference proteome</keyword>
<evidence type="ECO:0000259" key="5">
    <source>
        <dbReference type="PROSITE" id="PS50089"/>
    </source>
</evidence>
<reference evidence="6 7" key="1">
    <citation type="journal article" date="2023" name="G3 (Bethesda)">
        <title>A high-quality reference genome for the fission yeast Schizosaccharomyces osmophilus.</title>
        <authorList>
            <person name="Jia G.S."/>
            <person name="Zhang W.C."/>
            <person name="Liang Y."/>
            <person name="Liu X.H."/>
            <person name="Rhind N."/>
            <person name="Pidoux A."/>
            <person name="Brysch-Herzberg M."/>
            <person name="Du L.L."/>
        </authorList>
    </citation>
    <scope>NUCLEOTIDE SEQUENCE [LARGE SCALE GENOMIC DNA]</scope>
    <source>
        <strain evidence="6 7">CBS 15793</strain>
    </source>
</reference>
<dbReference type="KEGG" id="som:SOMG_02041"/>
<evidence type="ECO:0000256" key="2">
    <source>
        <dbReference type="ARBA" id="ARBA00022771"/>
    </source>
</evidence>
<gene>
    <name evidence="6" type="primary">rfp2</name>
    <name evidence="6" type="ORF">SOMG_02041</name>
</gene>
<dbReference type="PANTHER" id="PTHR23041:SF79">
    <property type="entry name" value="E3 UBIQUITIN-PROTEIN LIGASE COMPLEX SLX8-RFP SUBUNIT RFP2"/>
    <property type="match status" value="1"/>
</dbReference>
<keyword evidence="6" id="KW-0436">Ligase</keyword>
<organism evidence="6 7">
    <name type="scientific">Schizosaccharomyces osmophilus</name>
    <dbReference type="NCBI Taxonomy" id="2545709"/>
    <lineage>
        <taxon>Eukaryota</taxon>
        <taxon>Fungi</taxon>
        <taxon>Dikarya</taxon>
        <taxon>Ascomycota</taxon>
        <taxon>Taphrinomycotina</taxon>
        <taxon>Schizosaccharomycetes</taxon>
        <taxon>Schizosaccharomycetales</taxon>
        <taxon>Schizosaccharomycetaceae</taxon>
        <taxon>Schizosaccharomyces</taxon>
    </lineage>
</organism>
<keyword evidence="1" id="KW-0479">Metal-binding</keyword>
<dbReference type="Proteomes" id="UP001212411">
    <property type="component" value="Chromosome 1"/>
</dbReference>
<dbReference type="GeneID" id="80875523"/>
<dbReference type="Pfam" id="PF00097">
    <property type="entry name" value="zf-C3HC4"/>
    <property type="match status" value="1"/>
</dbReference>
<evidence type="ECO:0000256" key="4">
    <source>
        <dbReference type="PROSITE-ProRule" id="PRU00175"/>
    </source>
</evidence>
<dbReference type="GO" id="GO:0016874">
    <property type="term" value="F:ligase activity"/>
    <property type="evidence" value="ECO:0007669"/>
    <property type="project" value="UniProtKB-KW"/>
</dbReference>
<dbReference type="InterPro" id="IPR047134">
    <property type="entry name" value="RNF4"/>
</dbReference>
<evidence type="ECO:0000313" key="6">
    <source>
        <dbReference type="EMBL" id="WBW72140.1"/>
    </source>
</evidence>
<name>A0AAF0AVL8_9SCHI</name>
<dbReference type="SUPFAM" id="SSF57850">
    <property type="entry name" value="RING/U-box"/>
    <property type="match status" value="1"/>
</dbReference>
<dbReference type="AlphaFoldDB" id="A0AAF0AVL8"/>
<keyword evidence="2 4" id="KW-0863">Zinc-finger</keyword>
<evidence type="ECO:0000256" key="1">
    <source>
        <dbReference type="ARBA" id="ARBA00022723"/>
    </source>
</evidence>
<dbReference type="InterPro" id="IPR001841">
    <property type="entry name" value="Znf_RING"/>
</dbReference>
<keyword evidence="3" id="KW-0862">Zinc</keyword>
<dbReference type="RefSeq" id="XP_056036383.1">
    <property type="nucleotide sequence ID" value="XM_056180834.1"/>
</dbReference>
<proteinExistence type="predicted"/>
<dbReference type="InterPro" id="IPR013083">
    <property type="entry name" value="Znf_RING/FYVE/PHD"/>
</dbReference>
<protein>
    <submittedName>
        <fullName evidence="6">SUMO-targeted ubiquitin-protein ligase subunit Rfp2</fullName>
    </submittedName>
</protein>
<evidence type="ECO:0000313" key="7">
    <source>
        <dbReference type="Proteomes" id="UP001212411"/>
    </source>
</evidence>
<sequence>MNLQGLQLPGREHAFSPEVIDLTEEIHDPVANEEVSEVPFLDLTRISENRSRRRRRIENDFAIEGTPSTRSISNRVGRPPVSVGGGIYWTRQRRRASLQRLTGQPSSKSQPHITKPVPAPGFTYDVKPEMFLVCAVCKTELINNGTISIFASKCTHVFCSSCTKDLRKKTQPCPVTHCEKRITKRALFPLYI</sequence>